<dbReference type="PANTHER" id="PTHR45783">
    <property type="entry name" value="KINESIN LIGHT CHAIN"/>
    <property type="match status" value="1"/>
</dbReference>
<dbReference type="SMART" id="SM00028">
    <property type="entry name" value="TPR"/>
    <property type="match status" value="13"/>
</dbReference>
<accession>A0A0C9VJW1</accession>
<dbReference type="GO" id="GO:0005874">
    <property type="term" value="C:microtubule"/>
    <property type="evidence" value="ECO:0007669"/>
    <property type="project" value="UniProtKB-KW"/>
</dbReference>
<keyword evidence="3" id="KW-0963">Cytoplasm</keyword>
<feature type="repeat" description="TPR" evidence="11">
    <location>
        <begin position="953"/>
        <end position="986"/>
    </location>
</feature>
<evidence type="ECO:0000256" key="7">
    <source>
        <dbReference type="ARBA" id="ARBA00023054"/>
    </source>
</evidence>
<evidence type="ECO:0000259" key="13">
    <source>
        <dbReference type="PROSITE" id="PS51635"/>
    </source>
</evidence>
<comment type="similarity">
    <text evidence="2">Belongs to the kinesin light chain family.</text>
</comment>
<feature type="repeat" description="TPR" evidence="11">
    <location>
        <begin position="1289"/>
        <end position="1322"/>
    </location>
</feature>
<proteinExistence type="inferred from homology"/>
<keyword evidence="12" id="KW-0442">Lipid degradation</keyword>
<evidence type="ECO:0000256" key="2">
    <source>
        <dbReference type="ARBA" id="ARBA00009622"/>
    </source>
</evidence>
<feature type="repeat" description="TPR" evidence="11">
    <location>
        <begin position="869"/>
        <end position="902"/>
    </location>
</feature>
<feature type="repeat" description="TPR" evidence="11">
    <location>
        <begin position="911"/>
        <end position="944"/>
    </location>
</feature>
<dbReference type="GO" id="GO:0005871">
    <property type="term" value="C:kinesin complex"/>
    <property type="evidence" value="ECO:0007669"/>
    <property type="project" value="InterPro"/>
</dbReference>
<name>A0A0C9VJW1_SPHS4</name>
<dbReference type="InterPro" id="IPR002182">
    <property type="entry name" value="NB-ARC"/>
</dbReference>
<feature type="repeat" description="TPR" evidence="11">
    <location>
        <begin position="1163"/>
        <end position="1196"/>
    </location>
</feature>
<sequence length="1337" mass="149501">LYFLDGGGIRGMSELLILKEFMHRVQSQEKLSSTPLPCEYFDIIGGTSTGGIIALMLGRLRMSVNDAIDCYDGLTKTVFKATQVGRDGKFKHKVLAKVIKDIVKKQLGTEEERLLDSRNNACKTFVCARAAQDLSAGISRLFRTYQSPEANTYNCMIWEAARATSAAPTFFERISIGGSGYPKQSYIDGGLGRNNPTKQILEEAHLIFPDQHVACVLSIGTGKASTISIPKPTLFQRIIPTQLIQATIAIATDCEGIEQEIAQRFRNVPNLYYRFNVEQGMQSIGLADFDKMENVVAHTDQYIRREEVKQKLANAVSALCRRKALIPTPEMNALDSLFTQPHGALKTTIVSLIGLGGTGKTQVALEYCRRRKDNNSCRGIFWLDASSPNNIEYDMMTIARQLAPERVLENVKAAAELVKSILSKWNDSWLLVFDNLDNPSDIEDIRTFFPESVFGAILVTSRYRGIRELGQHYLLQKMGEHDGLALLLGEQYSEEDEALGREILELLAQLPLAIDQARAYILRRNLPLQDFITEFNIRKADLFKATPTIWQYKSKPSNAEKETILNIATTWEMSLSLLNASVGQPSIHLQDILTLLAFLHPHVISEAIFSYSIDDPDTATSPMSCFYDNDKWNHLQFEDILIKMQEFSLLQIHNGSQIIISIHPLVAEWLRMRIEHSMQKDFIQFAMLHLRDSLTLRRDMNLSSWNEGLAHMDSLLSHPPNRMHEWALAGYEKALGPDHMDTLTTVNNLGGIYIDLGRLQEAERMYERALAGREKASGPDHMDTLTTVNDLGLLYRNLGQLQEAERMYERALAGYEKALGPDHIGTLTIVNNLGGLYNTLGQLQKAMRMYERALAGREKAFGPDHMDTLSTINSFGLLYRNLGQLQEAEKMYERALAGYEKALGPAHIGTLTIVNNLGGLYNTLGQLQEAKRMYERALAGREKALGPDHMHTLSTINSLGLLYKNLGQLQEAERMYERALAGREKALGPDHMDTLATVNNLAGLYINLGRLQEAERMYVRALAGREKALGPDHMDTLTTVNDLGGLYRNLGQLQEPERMYEQALAGREKASGPDHIDTLTTVNDLGGLYRNLGQLQEAKRMYGRALAGYEKALGPDHIGTLTIVNNLGGLYNILGQLQEAKRMYERALEGYEKALGPDHIHTLSTINSLGLLYRNLGQLQEAERMYEQALAGREKALGPDHMGTLTTVNNLGGLYINLGQLQEAERMYVRALVGREKALGPDHMDTLTTVNNLGGLYIDLGRLQESERMYERALAGYEKALGPDHIDTLTAVNNLGLLYRNLGQLQEAEKMYERALAGYENALGPDHIGTLTIVNNL</sequence>
<feature type="active site" description="Nucleophile" evidence="12">
    <location>
        <position position="48"/>
    </location>
</feature>
<dbReference type="InterPro" id="IPR027417">
    <property type="entry name" value="P-loop_NTPase"/>
</dbReference>
<dbReference type="GO" id="GO:0005737">
    <property type="term" value="C:cytoplasm"/>
    <property type="evidence" value="ECO:0007669"/>
    <property type="project" value="TreeGrafter"/>
</dbReference>
<evidence type="ECO:0000256" key="8">
    <source>
        <dbReference type="ARBA" id="ARBA00023098"/>
    </source>
</evidence>
<dbReference type="SUPFAM" id="SSF52151">
    <property type="entry name" value="FabD/lysophospholipase-like"/>
    <property type="match status" value="1"/>
</dbReference>
<evidence type="ECO:0000256" key="5">
    <source>
        <dbReference type="ARBA" id="ARBA00022737"/>
    </source>
</evidence>
<dbReference type="GO" id="GO:0016787">
    <property type="term" value="F:hydrolase activity"/>
    <property type="evidence" value="ECO:0007669"/>
    <property type="project" value="UniProtKB-UniRule"/>
</dbReference>
<dbReference type="PROSITE" id="PS50005">
    <property type="entry name" value="TPR"/>
    <property type="match status" value="9"/>
</dbReference>
<dbReference type="CDD" id="cd07216">
    <property type="entry name" value="Pat17_PNPLA8_PNPLA9_like3"/>
    <property type="match status" value="1"/>
</dbReference>
<feature type="non-terminal residue" evidence="14">
    <location>
        <position position="1"/>
    </location>
</feature>
<dbReference type="GO" id="GO:0043531">
    <property type="term" value="F:ADP binding"/>
    <property type="evidence" value="ECO:0007669"/>
    <property type="project" value="InterPro"/>
</dbReference>
<dbReference type="Pfam" id="PF13374">
    <property type="entry name" value="TPR_10"/>
    <property type="match status" value="4"/>
</dbReference>
<dbReference type="GO" id="GO:0046486">
    <property type="term" value="P:glycerolipid metabolic process"/>
    <property type="evidence" value="ECO:0007669"/>
    <property type="project" value="UniProtKB-ARBA"/>
</dbReference>
<comment type="subcellular location">
    <subcellularLocation>
        <location evidence="1">Cytoplasm</location>
        <location evidence="1">Cytoskeleton</location>
    </subcellularLocation>
</comment>
<dbReference type="Gene3D" id="3.40.1090.10">
    <property type="entry name" value="Cytosolic phospholipase A2 catalytic domain"/>
    <property type="match status" value="1"/>
</dbReference>
<dbReference type="InterPro" id="IPR016035">
    <property type="entry name" value="Acyl_Trfase/lysoPLipase"/>
</dbReference>
<dbReference type="InterPro" id="IPR002641">
    <property type="entry name" value="PNPLA_dom"/>
</dbReference>
<evidence type="ECO:0000256" key="3">
    <source>
        <dbReference type="ARBA" id="ARBA00022490"/>
    </source>
</evidence>
<keyword evidence="6 11" id="KW-0802">TPR repeat</keyword>
<dbReference type="HOGENOM" id="CLU_000288_125_6_1"/>
<dbReference type="InterPro" id="IPR019734">
    <property type="entry name" value="TPR_rpt"/>
</dbReference>
<organism evidence="14 15">
    <name type="scientific">Sphaerobolus stellatus (strain SS14)</name>
    <dbReference type="NCBI Taxonomy" id="990650"/>
    <lineage>
        <taxon>Eukaryota</taxon>
        <taxon>Fungi</taxon>
        <taxon>Dikarya</taxon>
        <taxon>Basidiomycota</taxon>
        <taxon>Agaricomycotina</taxon>
        <taxon>Agaricomycetes</taxon>
        <taxon>Phallomycetidae</taxon>
        <taxon>Geastrales</taxon>
        <taxon>Sphaerobolaceae</taxon>
        <taxon>Sphaerobolus</taxon>
    </lineage>
</organism>
<protein>
    <recommendedName>
        <fullName evidence="13">PNPLA domain-containing protein</fullName>
    </recommendedName>
</protein>
<feature type="short sequence motif" description="GXGXXG" evidence="12">
    <location>
        <begin position="6"/>
        <end position="11"/>
    </location>
</feature>
<dbReference type="EMBL" id="KN837164">
    <property type="protein sequence ID" value="KIJ37955.1"/>
    <property type="molecule type" value="Genomic_DNA"/>
</dbReference>
<dbReference type="GO" id="GO:0016042">
    <property type="term" value="P:lipid catabolic process"/>
    <property type="evidence" value="ECO:0007669"/>
    <property type="project" value="UniProtKB-UniRule"/>
</dbReference>
<keyword evidence="10" id="KW-0206">Cytoskeleton</keyword>
<keyword evidence="5" id="KW-0677">Repeat</keyword>
<dbReference type="GO" id="GO:0019894">
    <property type="term" value="F:kinesin binding"/>
    <property type="evidence" value="ECO:0007669"/>
    <property type="project" value="TreeGrafter"/>
</dbReference>
<feature type="repeat" description="TPR" evidence="11">
    <location>
        <begin position="827"/>
        <end position="860"/>
    </location>
</feature>
<feature type="repeat" description="TPR" evidence="11">
    <location>
        <begin position="785"/>
        <end position="818"/>
    </location>
</feature>
<keyword evidence="7" id="KW-0175">Coiled coil</keyword>
<reference evidence="14 15" key="1">
    <citation type="submission" date="2014-06" db="EMBL/GenBank/DDBJ databases">
        <title>Evolutionary Origins and Diversification of the Mycorrhizal Mutualists.</title>
        <authorList>
            <consortium name="DOE Joint Genome Institute"/>
            <consortium name="Mycorrhizal Genomics Consortium"/>
            <person name="Kohler A."/>
            <person name="Kuo A."/>
            <person name="Nagy L.G."/>
            <person name="Floudas D."/>
            <person name="Copeland A."/>
            <person name="Barry K.W."/>
            <person name="Cichocki N."/>
            <person name="Veneault-Fourrey C."/>
            <person name="LaButti K."/>
            <person name="Lindquist E.A."/>
            <person name="Lipzen A."/>
            <person name="Lundell T."/>
            <person name="Morin E."/>
            <person name="Murat C."/>
            <person name="Riley R."/>
            <person name="Ohm R."/>
            <person name="Sun H."/>
            <person name="Tunlid A."/>
            <person name="Henrissat B."/>
            <person name="Grigoriev I.V."/>
            <person name="Hibbett D.S."/>
            <person name="Martin F."/>
        </authorList>
    </citation>
    <scope>NUCLEOTIDE SEQUENCE [LARGE SCALE GENOMIC DNA]</scope>
    <source>
        <strain evidence="14 15">SS14</strain>
    </source>
</reference>
<keyword evidence="15" id="KW-1185">Reference proteome</keyword>
<evidence type="ECO:0000256" key="9">
    <source>
        <dbReference type="ARBA" id="ARBA00023175"/>
    </source>
</evidence>
<feature type="short sequence motif" description="GXSXG" evidence="12">
    <location>
        <begin position="46"/>
        <end position="50"/>
    </location>
</feature>
<dbReference type="Gene3D" id="3.40.50.300">
    <property type="entry name" value="P-loop containing nucleotide triphosphate hydrolases"/>
    <property type="match status" value="1"/>
</dbReference>
<dbReference type="InterPro" id="IPR002151">
    <property type="entry name" value="Kinesin_light"/>
</dbReference>
<dbReference type="InterPro" id="IPR011990">
    <property type="entry name" value="TPR-like_helical_dom_sf"/>
</dbReference>
<feature type="short sequence motif" description="DGA/G" evidence="12">
    <location>
        <begin position="188"/>
        <end position="190"/>
    </location>
</feature>
<evidence type="ECO:0000256" key="4">
    <source>
        <dbReference type="ARBA" id="ARBA00022701"/>
    </source>
</evidence>
<evidence type="ECO:0000256" key="12">
    <source>
        <dbReference type="PROSITE-ProRule" id="PRU01161"/>
    </source>
</evidence>
<dbReference type="SUPFAM" id="SSF52540">
    <property type="entry name" value="P-loop containing nucleoside triphosphate hydrolases"/>
    <property type="match status" value="1"/>
</dbReference>
<evidence type="ECO:0000256" key="11">
    <source>
        <dbReference type="PROSITE-ProRule" id="PRU00339"/>
    </source>
</evidence>
<dbReference type="Pfam" id="PF13424">
    <property type="entry name" value="TPR_12"/>
    <property type="match status" value="5"/>
</dbReference>
<dbReference type="SUPFAM" id="SSF48452">
    <property type="entry name" value="TPR-like"/>
    <property type="match status" value="2"/>
</dbReference>
<keyword evidence="4" id="KW-0493">Microtubule</keyword>
<feature type="domain" description="PNPLA" evidence="13">
    <location>
        <begin position="2"/>
        <end position="201"/>
    </location>
</feature>
<dbReference type="PANTHER" id="PTHR45783:SF3">
    <property type="entry name" value="KINESIN LIGHT CHAIN"/>
    <property type="match status" value="1"/>
</dbReference>
<keyword evidence="9" id="KW-0505">Motor protein</keyword>
<evidence type="ECO:0000313" key="14">
    <source>
        <dbReference type="EMBL" id="KIJ37955.1"/>
    </source>
</evidence>
<feature type="repeat" description="TPR" evidence="11">
    <location>
        <begin position="743"/>
        <end position="776"/>
    </location>
</feature>
<evidence type="ECO:0000256" key="1">
    <source>
        <dbReference type="ARBA" id="ARBA00004245"/>
    </source>
</evidence>
<feature type="active site" description="Proton acceptor" evidence="12">
    <location>
        <position position="188"/>
    </location>
</feature>
<dbReference type="PROSITE" id="PS51635">
    <property type="entry name" value="PNPLA"/>
    <property type="match status" value="1"/>
</dbReference>
<dbReference type="OrthoDB" id="1658288at2759"/>
<keyword evidence="12" id="KW-0378">Hydrolase</keyword>
<feature type="non-terminal residue" evidence="14">
    <location>
        <position position="1337"/>
    </location>
</feature>
<dbReference type="Gene3D" id="1.25.40.10">
    <property type="entry name" value="Tetratricopeptide repeat domain"/>
    <property type="match status" value="4"/>
</dbReference>
<evidence type="ECO:0000256" key="10">
    <source>
        <dbReference type="ARBA" id="ARBA00023212"/>
    </source>
</evidence>
<dbReference type="Pfam" id="PF01734">
    <property type="entry name" value="Patatin"/>
    <property type="match status" value="1"/>
</dbReference>
<evidence type="ECO:0000313" key="15">
    <source>
        <dbReference type="Proteomes" id="UP000054279"/>
    </source>
</evidence>
<gene>
    <name evidence="14" type="ORF">M422DRAFT_109449</name>
</gene>
<dbReference type="Pfam" id="PF00931">
    <property type="entry name" value="NB-ARC"/>
    <property type="match status" value="1"/>
</dbReference>
<dbReference type="GO" id="GO:0007018">
    <property type="term" value="P:microtubule-based movement"/>
    <property type="evidence" value="ECO:0007669"/>
    <property type="project" value="TreeGrafter"/>
</dbReference>
<dbReference type="Proteomes" id="UP000054279">
    <property type="component" value="Unassembled WGS sequence"/>
</dbReference>
<feature type="repeat" description="TPR" evidence="11">
    <location>
        <begin position="1121"/>
        <end position="1154"/>
    </location>
</feature>
<evidence type="ECO:0000256" key="6">
    <source>
        <dbReference type="ARBA" id="ARBA00022803"/>
    </source>
</evidence>
<keyword evidence="8 12" id="KW-0443">Lipid metabolism</keyword>